<dbReference type="InterPro" id="IPR011055">
    <property type="entry name" value="Dup_hybrid_motif"/>
</dbReference>
<organism evidence="4">
    <name type="scientific">Thiolapillus brandeum</name>
    <dbReference type="NCBI Taxonomy" id="1076588"/>
    <lineage>
        <taxon>Bacteria</taxon>
        <taxon>Pseudomonadati</taxon>
        <taxon>Pseudomonadota</taxon>
        <taxon>Gammaproteobacteria</taxon>
        <taxon>Chromatiales</taxon>
        <taxon>Sedimenticolaceae</taxon>
        <taxon>Thiolapillus</taxon>
    </lineage>
</organism>
<name>A0A7C5IXM7_9GAMM</name>
<dbReference type="InterPro" id="IPR050570">
    <property type="entry name" value="Cell_wall_metabolism_enzyme"/>
</dbReference>
<dbReference type="EMBL" id="DROM01000033">
    <property type="protein sequence ID" value="HHH12694.1"/>
    <property type="molecule type" value="Genomic_DNA"/>
</dbReference>
<reference evidence="4" key="1">
    <citation type="journal article" date="2020" name="mSystems">
        <title>Genome- and Community-Level Interaction Insights into Carbon Utilization and Element Cycling Functions of Hydrothermarchaeota in Hydrothermal Sediment.</title>
        <authorList>
            <person name="Zhou Z."/>
            <person name="Liu Y."/>
            <person name="Xu W."/>
            <person name="Pan J."/>
            <person name="Luo Z.H."/>
            <person name="Li M."/>
        </authorList>
    </citation>
    <scope>NUCLEOTIDE SEQUENCE [LARGE SCALE GENOMIC DNA]</scope>
    <source>
        <strain evidence="4">HyVt-535</strain>
    </source>
</reference>
<evidence type="ECO:0000256" key="1">
    <source>
        <dbReference type="SAM" id="Coils"/>
    </source>
</evidence>
<sequence length="239" mass="26118">MAANGDNESTATSLLAKGVLAVTLVAAVAVGAYQLGSRQAATGRQEQLAAELKKQLAEEKARLRALRSRMEAELDALALRLGSLRAHMLRLDALGERLVKKGKLDAEEFDFSREPPLGGVDGNAVENAATLDISEELKQLDRSLKDREHKLELLEELLMQRELSEQVRISGRPVKQGWISSGYGRRTDPFTGKKRFHRGIDFAGKAGSEVLAVAAGVVIESKWEKGYGNVVEIRHADAY</sequence>
<feature type="non-terminal residue" evidence="4">
    <location>
        <position position="239"/>
    </location>
</feature>
<dbReference type="AlphaFoldDB" id="A0A7C5IXM7"/>
<proteinExistence type="predicted"/>
<comment type="caution">
    <text evidence="4">The sequence shown here is derived from an EMBL/GenBank/DDBJ whole genome shotgun (WGS) entry which is preliminary data.</text>
</comment>
<dbReference type="Gene3D" id="2.70.70.10">
    <property type="entry name" value="Glucose Permease (Domain IIA)"/>
    <property type="match status" value="1"/>
</dbReference>
<evidence type="ECO:0000256" key="2">
    <source>
        <dbReference type="SAM" id="Phobius"/>
    </source>
</evidence>
<keyword evidence="2" id="KW-0812">Transmembrane</keyword>
<evidence type="ECO:0000313" key="4">
    <source>
        <dbReference type="EMBL" id="HHH12694.1"/>
    </source>
</evidence>
<accession>A0A7C5IXM7</accession>
<feature type="domain" description="M23ase beta-sheet core" evidence="3">
    <location>
        <begin position="195"/>
        <end position="239"/>
    </location>
</feature>
<gene>
    <name evidence="4" type="ORF">ENJ98_00495</name>
</gene>
<dbReference type="SUPFAM" id="SSF51261">
    <property type="entry name" value="Duplicated hybrid motif"/>
    <property type="match status" value="1"/>
</dbReference>
<feature type="coiled-coil region" evidence="1">
    <location>
        <begin position="42"/>
        <end position="80"/>
    </location>
</feature>
<keyword evidence="2" id="KW-0472">Membrane</keyword>
<protein>
    <recommendedName>
        <fullName evidence="3">M23ase beta-sheet core domain-containing protein</fullName>
    </recommendedName>
</protein>
<dbReference type="Proteomes" id="UP000886100">
    <property type="component" value="Unassembled WGS sequence"/>
</dbReference>
<dbReference type="GO" id="GO:0004222">
    <property type="term" value="F:metalloendopeptidase activity"/>
    <property type="evidence" value="ECO:0007669"/>
    <property type="project" value="TreeGrafter"/>
</dbReference>
<dbReference type="PANTHER" id="PTHR21666:SF291">
    <property type="entry name" value="STAGE II SPORULATION PROTEIN Q"/>
    <property type="match status" value="1"/>
</dbReference>
<feature type="transmembrane region" description="Helical" evidence="2">
    <location>
        <begin position="14"/>
        <end position="35"/>
    </location>
</feature>
<dbReference type="InterPro" id="IPR016047">
    <property type="entry name" value="M23ase_b-sheet_dom"/>
</dbReference>
<keyword evidence="2" id="KW-1133">Transmembrane helix</keyword>
<dbReference type="Pfam" id="PF01551">
    <property type="entry name" value="Peptidase_M23"/>
    <property type="match status" value="1"/>
</dbReference>
<evidence type="ECO:0000259" key="3">
    <source>
        <dbReference type="Pfam" id="PF01551"/>
    </source>
</evidence>
<keyword evidence="1" id="KW-0175">Coiled coil</keyword>
<dbReference type="PANTHER" id="PTHR21666">
    <property type="entry name" value="PEPTIDASE-RELATED"/>
    <property type="match status" value="1"/>
</dbReference>
<dbReference type="CDD" id="cd12797">
    <property type="entry name" value="M23_peptidase"/>
    <property type="match status" value="1"/>
</dbReference>